<reference evidence="2 3" key="1">
    <citation type="submission" date="2016-11" db="EMBL/GenBank/DDBJ databases">
        <title>The macronuclear genome of Stentor coeruleus: a giant cell with tiny introns.</title>
        <authorList>
            <person name="Slabodnick M."/>
            <person name="Ruby J.G."/>
            <person name="Reiff S.B."/>
            <person name="Swart E.C."/>
            <person name="Gosai S."/>
            <person name="Prabakaran S."/>
            <person name="Witkowska E."/>
            <person name="Larue G.E."/>
            <person name="Fisher S."/>
            <person name="Freeman R.M."/>
            <person name="Gunawardena J."/>
            <person name="Chu W."/>
            <person name="Stover N.A."/>
            <person name="Gregory B.D."/>
            <person name="Nowacki M."/>
            <person name="Derisi J."/>
            <person name="Roy S.W."/>
            <person name="Marshall W.F."/>
            <person name="Sood P."/>
        </authorList>
    </citation>
    <scope>NUCLEOTIDE SEQUENCE [LARGE SCALE GENOMIC DNA]</scope>
    <source>
        <strain evidence="2">WM001</strain>
    </source>
</reference>
<protein>
    <submittedName>
        <fullName evidence="2">Uncharacterized protein</fullName>
    </submittedName>
</protein>
<dbReference type="EMBL" id="MPUH01000302">
    <property type="protein sequence ID" value="OMJ83468.1"/>
    <property type="molecule type" value="Genomic_DNA"/>
</dbReference>
<dbReference type="Proteomes" id="UP000187209">
    <property type="component" value="Unassembled WGS sequence"/>
</dbReference>
<gene>
    <name evidence="2" type="ORF">SteCoe_15568</name>
</gene>
<proteinExistence type="predicted"/>
<feature type="coiled-coil region" evidence="1">
    <location>
        <begin position="245"/>
        <end position="308"/>
    </location>
</feature>
<comment type="caution">
    <text evidence="2">The sequence shown here is derived from an EMBL/GenBank/DDBJ whole genome shotgun (WGS) entry which is preliminary data.</text>
</comment>
<evidence type="ECO:0000256" key="1">
    <source>
        <dbReference type="SAM" id="Coils"/>
    </source>
</evidence>
<evidence type="ECO:0000313" key="2">
    <source>
        <dbReference type="EMBL" id="OMJ83468.1"/>
    </source>
</evidence>
<dbReference type="AlphaFoldDB" id="A0A1R2C357"/>
<name>A0A1R2C357_9CILI</name>
<keyword evidence="1" id="KW-0175">Coiled coil</keyword>
<accession>A0A1R2C357</accession>
<keyword evidence="3" id="KW-1185">Reference proteome</keyword>
<sequence>MSNQNSICLNYFEDDSFVVKSFNRSRFIVKNCNKTHSRPGSNKKISEPVVLEKKVECLEKKQVLWKERGQVWDKEKRNLEKALKNACKDPNEYYRNLMNNWQNSQKKVVKKDNFFENGIEQLRGFLKWVLEQSGETPLKYVKDLAKEQVGFLDEIETTFSLRKQLMDNHKDQIIEELKQENEKLSEKMTVGIQDVINSLQEKTKESALVIASLEKSLEIVKEDNALMKLKVQDLNTKISVKDQEIEEFKSCNAILCERIEELKENIEVKKMIHYLPMQEITENTELVLERLLLQVKDLEEENIRLRKCYEISQYELENLKLFQKNTEKGKGVCKKIDFFSNKNAVTQTVGNVEGCIEKDFLQFSSCLASALENLLQGY</sequence>
<organism evidence="2 3">
    <name type="scientific">Stentor coeruleus</name>
    <dbReference type="NCBI Taxonomy" id="5963"/>
    <lineage>
        <taxon>Eukaryota</taxon>
        <taxon>Sar</taxon>
        <taxon>Alveolata</taxon>
        <taxon>Ciliophora</taxon>
        <taxon>Postciliodesmatophora</taxon>
        <taxon>Heterotrichea</taxon>
        <taxon>Heterotrichida</taxon>
        <taxon>Stentoridae</taxon>
        <taxon>Stentor</taxon>
    </lineage>
</organism>
<feature type="coiled-coil region" evidence="1">
    <location>
        <begin position="167"/>
        <end position="194"/>
    </location>
</feature>
<evidence type="ECO:0000313" key="3">
    <source>
        <dbReference type="Proteomes" id="UP000187209"/>
    </source>
</evidence>